<keyword evidence="1" id="KW-0472">Membrane</keyword>
<feature type="transmembrane region" description="Helical" evidence="1">
    <location>
        <begin position="150"/>
        <end position="176"/>
    </location>
</feature>
<feature type="transmembrane region" description="Helical" evidence="1">
    <location>
        <begin position="37"/>
        <end position="55"/>
    </location>
</feature>
<protein>
    <submittedName>
        <fullName evidence="2">Bax inhibitor-1/YccA family protein</fullName>
    </submittedName>
</protein>
<dbReference type="PANTHER" id="PTHR41282">
    <property type="entry name" value="CONSERVED TRANSMEMBRANE PROTEIN-RELATED"/>
    <property type="match status" value="1"/>
</dbReference>
<evidence type="ECO:0000313" key="3">
    <source>
        <dbReference type="Proteomes" id="UP000514720"/>
    </source>
</evidence>
<keyword evidence="1" id="KW-0812">Transmembrane</keyword>
<sequence>MRFRRMNPVYRYADYGNATVYDGDAASYSGVVTKTSILLGIIAVVAFYANIRLQAFGFNNGLIITLILAPIIAIIAVIVAHRRPEVAMFASIVYALMEGLFIGVISTIYAIYFGDQIVQMAVLSTFGVLFGMLFLYSTGIIRVGAFFRRLMFSLLIGLLFTSIIMMIVFLFAGSFVGGFENIYFAVVVISVVVSSLYLLIDFDNITKFVEAGAPKNMEWSLALGLVVTIVWLYIELLRLFAIIMDRR</sequence>
<dbReference type="EMBL" id="CP048914">
    <property type="protein sequence ID" value="QMS85557.1"/>
    <property type="molecule type" value="Genomic_DNA"/>
</dbReference>
<keyword evidence="1" id="KW-1133">Transmembrane helix</keyword>
<evidence type="ECO:0000256" key="1">
    <source>
        <dbReference type="SAM" id="Phobius"/>
    </source>
</evidence>
<feature type="transmembrane region" description="Helical" evidence="1">
    <location>
        <begin position="61"/>
        <end position="80"/>
    </location>
</feature>
<dbReference type="Pfam" id="PF12811">
    <property type="entry name" value="BaxI_1"/>
    <property type="match status" value="1"/>
</dbReference>
<name>A0A7L7KS63_9MOLU</name>
<feature type="transmembrane region" description="Helical" evidence="1">
    <location>
        <begin position="118"/>
        <end position="138"/>
    </location>
</feature>
<reference evidence="2 3" key="1">
    <citation type="submission" date="2020-02" db="EMBL/GenBank/DDBJ databases">
        <authorList>
            <person name="Zheng R.K."/>
            <person name="Sun C.M."/>
        </authorList>
    </citation>
    <scope>NUCLEOTIDE SEQUENCE [LARGE SCALE GENOMIC DNA]</scope>
    <source>
        <strain evidence="3">zrk13</strain>
    </source>
</reference>
<dbReference type="PANTHER" id="PTHR41282:SF1">
    <property type="entry name" value="CONSERVED TRANSMEMBRANE PROTEIN-RELATED"/>
    <property type="match status" value="1"/>
</dbReference>
<proteinExistence type="predicted"/>
<organism evidence="2 3">
    <name type="scientific">Candidatus Xianfuyuplasma coldseepsis</name>
    <dbReference type="NCBI Taxonomy" id="2782163"/>
    <lineage>
        <taxon>Bacteria</taxon>
        <taxon>Bacillati</taxon>
        <taxon>Mycoplasmatota</taxon>
        <taxon>Mollicutes</taxon>
        <taxon>Candidatus Izemoplasmatales</taxon>
        <taxon>Candidatus Izemoplasmataceae</taxon>
        <taxon>Candidatus Xianfuyuplasma</taxon>
    </lineage>
</organism>
<dbReference type="KEGG" id="xcl:G4Z02_07315"/>
<feature type="transmembrane region" description="Helical" evidence="1">
    <location>
        <begin position="182"/>
        <end position="200"/>
    </location>
</feature>
<evidence type="ECO:0000313" key="2">
    <source>
        <dbReference type="EMBL" id="QMS85557.1"/>
    </source>
</evidence>
<keyword evidence="3" id="KW-1185">Reference proteome</keyword>
<feature type="transmembrane region" description="Helical" evidence="1">
    <location>
        <begin position="221"/>
        <end position="244"/>
    </location>
</feature>
<dbReference type="Proteomes" id="UP000514720">
    <property type="component" value="Chromosome"/>
</dbReference>
<dbReference type="AlphaFoldDB" id="A0A7L7KS63"/>
<dbReference type="RefSeq" id="WP_258877358.1">
    <property type="nucleotide sequence ID" value="NZ_CP048914.1"/>
</dbReference>
<dbReference type="InterPro" id="IPR010539">
    <property type="entry name" value="BaxI_1-like"/>
</dbReference>
<accession>A0A7L7KS63</accession>
<gene>
    <name evidence="2" type="ORF">G4Z02_07315</name>
</gene>
<feature type="transmembrane region" description="Helical" evidence="1">
    <location>
        <begin position="92"/>
        <end position="112"/>
    </location>
</feature>